<dbReference type="PRINTS" id="PR00171">
    <property type="entry name" value="SUGRTRNSPORT"/>
</dbReference>
<evidence type="ECO:0000256" key="5">
    <source>
        <dbReference type="ARBA" id="ARBA00022597"/>
    </source>
</evidence>
<evidence type="ECO:0000256" key="3">
    <source>
        <dbReference type="ARBA" id="ARBA00022448"/>
    </source>
</evidence>
<dbReference type="InterPro" id="IPR020846">
    <property type="entry name" value="MFS_dom"/>
</dbReference>
<feature type="transmembrane region" description="Helical" evidence="10">
    <location>
        <begin position="399"/>
        <end position="419"/>
    </location>
</feature>
<dbReference type="CDD" id="cd17359">
    <property type="entry name" value="MFS_XylE_like"/>
    <property type="match status" value="1"/>
</dbReference>
<feature type="transmembrane region" description="Helical" evidence="10">
    <location>
        <begin position="62"/>
        <end position="80"/>
    </location>
</feature>
<feature type="transmembrane region" description="Helical" evidence="10">
    <location>
        <begin position="361"/>
        <end position="387"/>
    </location>
</feature>
<evidence type="ECO:0000259" key="11">
    <source>
        <dbReference type="PROSITE" id="PS50850"/>
    </source>
</evidence>
<evidence type="ECO:0000256" key="10">
    <source>
        <dbReference type="SAM" id="Phobius"/>
    </source>
</evidence>
<dbReference type="InterPro" id="IPR036259">
    <property type="entry name" value="MFS_trans_sf"/>
</dbReference>
<proteinExistence type="inferred from homology"/>
<feature type="transmembrane region" description="Helical" evidence="10">
    <location>
        <begin position="116"/>
        <end position="138"/>
    </location>
</feature>
<feature type="transmembrane region" description="Helical" evidence="10">
    <location>
        <begin position="92"/>
        <end position="110"/>
    </location>
</feature>
<keyword evidence="5" id="KW-0762">Sugar transport</keyword>
<keyword evidence="6 10" id="KW-0812">Transmembrane</keyword>
<dbReference type="AlphaFoldDB" id="A0A0R1XA55"/>
<dbReference type="PATRIC" id="fig|1423782.4.peg.144"/>
<accession>A0A0R1XA55</accession>
<dbReference type="InterPro" id="IPR005829">
    <property type="entry name" value="Sugar_transporter_CS"/>
</dbReference>
<dbReference type="InterPro" id="IPR005828">
    <property type="entry name" value="MFS_sugar_transport-like"/>
</dbReference>
<organism evidence="12 13">
    <name type="scientific">Limosilactobacillus panis DSM 6035</name>
    <dbReference type="NCBI Taxonomy" id="1423782"/>
    <lineage>
        <taxon>Bacteria</taxon>
        <taxon>Bacillati</taxon>
        <taxon>Bacillota</taxon>
        <taxon>Bacilli</taxon>
        <taxon>Lactobacillales</taxon>
        <taxon>Lactobacillaceae</taxon>
        <taxon>Limosilactobacillus</taxon>
    </lineage>
</organism>
<dbReference type="NCBIfam" id="TIGR00879">
    <property type="entry name" value="SP"/>
    <property type="match status" value="1"/>
</dbReference>
<dbReference type="GO" id="GO:0005886">
    <property type="term" value="C:plasma membrane"/>
    <property type="evidence" value="ECO:0007669"/>
    <property type="project" value="UniProtKB-SubCell"/>
</dbReference>
<dbReference type="EMBL" id="AZGM01000067">
    <property type="protein sequence ID" value="KRM27048.1"/>
    <property type="molecule type" value="Genomic_DNA"/>
</dbReference>
<evidence type="ECO:0000256" key="9">
    <source>
        <dbReference type="RuleBase" id="RU003346"/>
    </source>
</evidence>
<dbReference type="FunFam" id="1.20.1250.20:FF:000218">
    <property type="entry name" value="facilitated trehalose transporter Tret1"/>
    <property type="match status" value="1"/>
</dbReference>
<dbReference type="PROSITE" id="PS00216">
    <property type="entry name" value="SUGAR_TRANSPORT_1"/>
    <property type="match status" value="1"/>
</dbReference>
<dbReference type="InterPro" id="IPR047984">
    <property type="entry name" value="XylE-like"/>
</dbReference>
<comment type="similarity">
    <text evidence="2 9">Belongs to the major facilitator superfamily. Sugar transporter (TC 2.A.1.1) family.</text>
</comment>
<dbReference type="PANTHER" id="PTHR48020:SF12">
    <property type="entry name" value="PROTON MYO-INOSITOL COTRANSPORTER"/>
    <property type="match status" value="1"/>
</dbReference>
<feature type="transmembrane region" description="Helical" evidence="10">
    <location>
        <begin position="23"/>
        <end position="42"/>
    </location>
</feature>
<comment type="subcellular location">
    <subcellularLocation>
        <location evidence="1">Cell membrane</location>
        <topology evidence="1">Multi-pass membrane protein</topology>
    </subcellularLocation>
</comment>
<dbReference type="SUPFAM" id="SSF103473">
    <property type="entry name" value="MFS general substrate transporter"/>
    <property type="match status" value="1"/>
</dbReference>
<evidence type="ECO:0000256" key="7">
    <source>
        <dbReference type="ARBA" id="ARBA00022989"/>
    </source>
</evidence>
<evidence type="ECO:0000256" key="2">
    <source>
        <dbReference type="ARBA" id="ARBA00010992"/>
    </source>
</evidence>
<keyword evidence="8 10" id="KW-0472">Membrane</keyword>
<feature type="transmembrane region" description="Helical" evidence="10">
    <location>
        <begin position="301"/>
        <end position="322"/>
    </location>
</feature>
<feature type="transmembrane region" description="Helical" evidence="10">
    <location>
        <begin position="184"/>
        <end position="203"/>
    </location>
</feature>
<name>A0A0R1XA55_9LACO</name>
<dbReference type="PROSITE" id="PS00217">
    <property type="entry name" value="SUGAR_TRANSPORT_2"/>
    <property type="match status" value="1"/>
</dbReference>
<dbReference type="Proteomes" id="UP000051412">
    <property type="component" value="Unassembled WGS sequence"/>
</dbReference>
<gene>
    <name evidence="12" type="ORF">FD32_GL000145</name>
</gene>
<dbReference type="GO" id="GO:0022857">
    <property type="term" value="F:transmembrane transporter activity"/>
    <property type="evidence" value="ECO:0007669"/>
    <property type="project" value="InterPro"/>
</dbReference>
<feature type="transmembrane region" description="Helical" evidence="10">
    <location>
        <begin position="334"/>
        <end position="355"/>
    </location>
</feature>
<feature type="transmembrane region" description="Helical" evidence="10">
    <location>
        <begin position="159"/>
        <end position="178"/>
    </location>
</feature>
<evidence type="ECO:0000256" key="6">
    <source>
        <dbReference type="ARBA" id="ARBA00022692"/>
    </source>
</evidence>
<keyword evidence="4" id="KW-1003">Cell membrane</keyword>
<evidence type="ECO:0000256" key="4">
    <source>
        <dbReference type="ARBA" id="ARBA00022475"/>
    </source>
</evidence>
<feature type="transmembrane region" description="Helical" evidence="10">
    <location>
        <begin position="266"/>
        <end position="289"/>
    </location>
</feature>
<reference evidence="12 13" key="1">
    <citation type="journal article" date="2015" name="Genome Announc.">
        <title>Expanding the biotechnology potential of lactobacilli through comparative genomics of 213 strains and associated genera.</title>
        <authorList>
            <person name="Sun Z."/>
            <person name="Harris H.M."/>
            <person name="McCann A."/>
            <person name="Guo C."/>
            <person name="Argimon S."/>
            <person name="Zhang W."/>
            <person name="Yang X."/>
            <person name="Jeffery I.B."/>
            <person name="Cooney J.C."/>
            <person name="Kagawa T.F."/>
            <person name="Liu W."/>
            <person name="Song Y."/>
            <person name="Salvetti E."/>
            <person name="Wrobel A."/>
            <person name="Rasinkangas P."/>
            <person name="Parkhill J."/>
            <person name="Rea M.C."/>
            <person name="O'Sullivan O."/>
            <person name="Ritari J."/>
            <person name="Douillard F.P."/>
            <person name="Paul Ross R."/>
            <person name="Yang R."/>
            <person name="Briner A.E."/>
            <person name="Felis G.E."/>
            <person name="de Vos W.M."/>
            <person name="Barrangou R."/>
            <person name="Klaenhammer T.R."/>
            <person name="Caufield P.W."/>
            <person name="Cui Y."/>
            <person name="Zhang H."/>
            <person name="O'Toole P.W."/>
        </authorList>
    </citation>
    <scope>NUCLEOTIDE SEQUENCE [LARGE SCALE GENOMIC DNA]</scope>
    <source>
        <strain evidence="12 13">DSM 6035</strain>
    </source>
</reference>
<keyword evidence="3 9" id="KW-0813">Transport</keyword>
<dbReference type="InterPro" id="IPR050814">
    <property type="entry name" value="Myo-inositol_Transporter"/>
</dbReference>
<dbReference type="PANTHER" id="PTHR48020">
    <property type="entry name" value="PROTON MYO-INOSITOL COTRANSPORTER"/>
    <property type="match status" value="1"/>
</dbReference>
<evidence type="ECO:0000313" key="13">
    <source>
        <dbReference type="Proteomes" id="UP000051412"/>
    </source>
</evidence>
<dbReference type="Pfam" id="PF00083">
    <property type="entry name" value="Sugar_tr"/>
    <property type="match status" value="1"/>
</dbReference>
<evidence type="ECO:0000313" key="12">
    <source>
        <dbReference type="EMBL" id="KRM27048.1"/>
    </source>
</evidence>
<dbReference type="InterPro" id="IPR003663">
    <property type="entry name" value="Sugar/inositol_transpt"/>
</dbReference>
<dbReference type="Gene3D" id="1.20.1250.20">
    <property type="entry name" value="MFS general substrate transporter like domains"/>
    <property type="match status" value="1"/>
</dbReference>
<comment type="caution">
    <text evidence="12">The sequence shown here is derived from an EMBL/GenBank/DDBJ whole genome shotgun (WGS) entry which is preliminary data.</text>
</comment>
<feature type="domain" description="Major facilitator superfamily (MFS) profile" evidence="11">
    <location>
        <begin position="23"/>
        <end position="454"/>
    </location>
</feature>
<evidence type="ECO:0000256" key="1">
    <source>
        <dbReference type="ARBA" id="ARBA00004651"/>
    </source>
</evidence>
<keyword evidence="7 10" id="KW-1133">Transmembrane helix</keyword>
<sequence length="491" mass="54150">MFTLNKEEFFIHSSRIVRRLKKIALIVTLGGLLFGVDTGVINGAIPYMASPQQLNLTPAEEGLVTSGITLGAAIGALIIGKLADRYGRKKMLVCLALIFFMGTLMCSVAPNAFLMIIFRFLLGLAVGGASVIVPTYLAEVSTAALRGRLVTQNELMITGGQLLAFTVNAVLGSCFPHVGSIWRYMIAFGMIPSVLLFIGMWRVPESPRWSIMVGHQDAALQTLETIRPSRQRSLHEIQSVENTLQRNRMARHATLHDLSHPWVRNLVLIGVGLGIVQQFVGINIMMYYGTSILMKVGFGHQAALIANIGNGLTSFVATAVGMQMMYTVDRRKMLLTGITGTASSTAFITLAILFLRNSPLLPYIVICSTMAFLAFFQSCVSPTTWVLLSEIFPQSLRGLGMGISTFALWLANFFVGFTFPVMMARWGGSGTFVFFIICNILSLVFAAIFAPETQGKTLEQIQTELRQKAMAKHHHHHHHELPNYLENRYQN</sequence>
<evidence type="ECO:0000256" key="8">
    <source>
        <dbReference type="ARBA" id="ARBA00023136"/>
    </source>
</evidence>
<keyword evidence="13" id="KW-1185">Reference proteome</keyword>
<dbReference type="PROSITE" id="PS50850">
    <property type="entry name" value="MFS"/>
    <property type="match status" value="1"/>
</dbReference>
<protein>
    <submittedName>
        <fullName evidence="12">MFS family major facilitator transporter</fullName>
    </submittedName>
</protein>
<feature type="transmembrane region" description="Helical" evidence="10">
    <location>
        <begin position="431"/>
        <end position="450"/>
    </location>
</feature>